<dbReference type="Proteomes" id="UP000198949">
    <property type="component" value="Unassembled WGS sequence"/>
</dbReference>
<dbReference type="STRING" id="58114.SAMN05216270_109177"/>
<dbReference type="SUPFAM" id="SSF46785">
    <property type="entry name" value="Winged helix' DNA-binding domain"/>
    <property type="match status" value="1"/>
</dbReference>
<dbReference type="SMART" id="SM00345">
    <property type="entry name" value="HTH_GNTR"/>
    <property type="match status" value="1"/>
</dbReference>
<feature type="domain" description="HTH gntR-type" evidence="4">
    <location>
        <begin position="20"/>
        <end position="89"/>
    </location>
</feature>
<dbReference type="GO" id="GO:0003700">
    <property type="term" value="F:DNA-binding transcription factor activity"/>
    <property type="evidence" value="ECO:0007669"/>
    <property type="project" value="InterPro"/>
</dbReference>
<dbReference type="InterPro" id="IPR036388">
    <property type="entry name" value="WH-like_DNA-bd_sf"/>
</dbReference>
<sequence>MDDYTDEYDFLGKLDPDSSDSSSLQIANRLKAAILTGKFAPGETLPSNQKLQNRFGVARETVKSAFKILTDKDKLVVTQQGRLPRVRVKTHRTVELRPHVESLFKDDHVAIDFAGFSGETLKGVVLEPLDRIRMGELTPQDIKLRIMVSDMRLPMSLPIPVDPTQDAASVTERMARITDRALETIVNDVRELEELGLIKSGSVEVRMHGIAPVFKLFILNNAEVFFGFYPIVQHSVPINGDRVEIFDPMGKDASLFHFSSTGEDSEQGEMFVSAARTWFDSLWDTVATARDIG</sequence>
<keyword evidence="3" id="KW-0804">Transcription</keyword>
<dbReference type="GO" id="GO:0045892">
    <property type="term" value="P:negative regulation of DNA-templated transcription"/>
    <property type="evidence" value="ECO:0007669"/>
    <property type="project" value="TreeGrafter"/>
</dbReference>
<gene>
    <name evidence="5" type="ORF">SAMN05216270_109177</name>
</gene>
<reference evidence="6" key="1">
    <citation type="submission" date="2016-10" db="EMBL/GenBank/DDBJ databases">
        <authorList>
            <person name="Varghese N."/>
            <person name="Submissions S."/>
        </authorList>
    </citation>
    <scope>NUCLEOTIDE SEQUENCE [LARGE SCALE GENOMIC DNA]</scope>
    <source>
        <strain evidence="6">CGMCC 4.3516</strain>
    </source>
</reference>
<dbReference type="OrthoDB" id="7363114at2"/>
<dbReference type="InterPro" id="IPR000524">
    <property type="entry name" value="Tscrpt_reg_HTH_GntR"/>
</dbReference>
<keyword evidence="1" id="KW-0805">Transcription regulation</keyword>
<dbReference type="InterPro" id="IPR050679">
    <property type="entry name" value="Bact_HTH_transcr_reg"/>
</dbReference>
<keyword evidence="6" id="KW-1185">Reference proteome</keyword>
<dbReference type="PROSITE" id="PS50949">
    <property type="entry name" value="HTH_GNTR"/>
    <property type="match status" value="1"/>
</dbReference>
<dbReference type="Pfam" id="PF00392">
    <property type="entry name" value="GntR"/>
    <property type="match status" value="1"/>
</dbReference>
<dbReference type="PANTHER" id="PTHR44846">
    <property type="entry name" value="MANNOSYL-D-GLYCERATE TRANSPORT/METABOLISM SYSTEM REPRESSOR MNGR-RELATED"/>
    <property type="match status" value="1"/>
</dbReference>
<dbReference type="RefSeq" id="WP_091037477.1">
    <property type="nucleotide sequence ID" value="NZ_FNAD01000009.1"/>
</dbReference>
<dbReference type="CDD" id="cd07377">
    <property type="entry name" value="WHTH_GntR"/>
    <property type="match status" value="1"/>
</dbReference>
<evidence type="ECO:0000256" key="2">
    <source>
        <dbReference type="ARBA" id="ARBA00023125"/>
    </source>
</evidence>
<dbReference type="GO" id="GO:0003677">
    <property type="term" value="F:DNA binding"/>
    <property type="evidence" value="ECO:0007669"/>
    <property type="project" value="UniProtKB-KW"/>
</dbReference>
<evidence type="ECO:0000256" key="3">
    <source>
        <dbReference type="ARBA" id="ARBA00023163"/>
    </source>
</evidence>
<dbReference type="Gene3D" id="1.10.10.10">
    <property type="entry name" value="Winged helix-like DNA-binding domain superfamily/Winged helix DNA-binding domain"/>
    <property type="match status" value="1"/>
</dbReference>
<name>A0A1G6YUD0_9ACTN</name>
<dbReference type="AlphaFoldDB" id="A0A1G6YUD0"/>
<accession>A0A1G6YUD0</accession>
<dbReference type="EMBL" id="FNAD01000009">
    <property type="protein sequence ID" value="SDD93940.1"/>
    <property type="molecule type" value="Genomic_DNA"/>
</dbReference>
<proteinExistence type="predicted"/>
<keyword evidence="2" id="KW-0238">DNA-binding</keyword>
<dbReference type="PANTHER" id="PTHR44846:SF17">
    <property type="entry name" value="GNTR-FAMILY TRANSCRIPTIONAL REGULATOR"/>
    <property type="match status" value="1"/>
</dbReference>
<evidence type="ECO:0000313" key="5">
    <source>
        <dbReference type="EMBL" id="SDD93940.1"/>
    </source>
</evidence>
<evidence type="ECO:0000256" key="1">
    <source>
        <dbReference type="ARBA" id="ARBA00023015"/>
    </source>
</evidence>
<organism evidence="5 6">
    <name type="scientific">Glycomyces harbinensis</name>
    <dbReference type="NCBI Taxonomy" id="58114"/>
    <lineage>
        <taxon>Bacteria</taxon>
        <taxon>Bacillati</taxon>
        <taxon>Actinomycetota</taxon>
        <taxon>Actinomycetes</taxon>
        <taxon>Glycomycetales</taxon>
        <taxon>Glycomycetaceae</taxon>
        <taxon>Glycomyces</taxon>
    </lineage>
</organism>
<dbReference type="InterPro" id="IPR036390">
    <property type="entry name" value="WH_DNA-bd_sf"/>
</dbReference>
<evidence type="ECO:0000259" key="4">
    <source>
        <dbReference type="PROSITE" id="PS50949"/>
    </source>
</evidence>
<evidence type="ECO:0000313" key="6">
    <source>
        <dbReference type="Proteomes" id="UP000198949"/>
    </source>
</evidence>
<protein>
    <submittedName>
        <fullName evidence="5">Regulatory protein, gntR family</fullName>
    </submittedName>
</protein>